<sequence>MKTLKIKEELKADVAATARIVHILFSKIEWNSSLYINFIDYEKAFDSVDRTTLWKLLRHYGVLQKIVNIIQSSYDGLHCKILHGGQWTKSFEVKTGVRQGCLRSPFFVLLVTNWIMETSISEGKHGIQWIGRMQLDDLDFADDLALLSHGQRRRGRIKNALRQETEKDMRKISKNWTEPQKKAQDRMGWRIIFGGLCSIRSNRCK</sequence>
<accession>A0A183MAS3</accession>
<dbReference type="Proteomes" id="UP000277204">
    <property type="component" value="Unassembled WGS sequence"/>
</dbReference>
<dbReference type="AlphaFoldDB" id="A0A183MAS3"/>
<gene>
    <name evidence="1" type="ORF">SMRZ_LOCUS13148</name>
</gene>
<name>A0A183MAS3_9TREM</name>
<proteinExistence type="predicted"/>
<organism evidence="1 2">
    <name type="scientific">Schistosoma margrebowiei</name>
    <dbReference type="NCBI Taxonomy" id="48269"/>
    <lineage>
        <taxon>Eukaryota</taxon>
        <taxon>Metazoa</taxon>
        <taxon>Spiralia</taxon>
        <taxon>Lophotrochozoa</taxon>
        <taxon>Platyhelminthes</taxon>
        <taxon>Trematoda</taxon>
        <taxon>Digenea</taxon>
        <taxon>Strigeidida</taxon>
        <taxon>Schistosomatoidea</taxon>
        <taxon>Schistosomatidae</taxon>
        <taxon>Schistosoma</taxon>
    </lineage>
</organism>
<keyword evidence="2" id="KW-1185">Reference proteome</keyword>
<dbReference type="PROSITE" id="PS50878">
    <property type="entry name" value="RT_POL"/>
    <property type="match status" value="1"/>
</dbReference>
<protein>
    <submittedName>
        <fullName evidence="1">Uncharacterized protein</fullName>
    </submittedName>
</protein>
<dbReference type="InterPro" id="IPR000477">
    <property type="entry name" value="RT_dom"/>
</dbReference>
<evidence type="ECO:0000313" key="1">
    <source>
        <dbReference type="EMBL" id="VDP04154.1"/>
    </source>
</evidence>
<dbReference type="Pfam" id="PF00078">
    <property type="entry name" value="RVT_1"/>
    <property type="match status" value="1"/>
</dbReference>
<dbReference type="EMBL" id="UZAI01009205">
    <property type="protein sequence ID" value="VDP04154.1"/>
    <property type="molecule type" value="Genomic_DNA"/>
</dbReference>
<dbReference type="PANTHER" id="PTHR47027">
    <property type="entry name" value="REVERSE TRANSCRIPTASE DOMAIN-CONTAINING PROTEIN"/>
    <property type="match status" value="1"/>
</dbReference>
<dbReference type="PANTHER" id="PTHR47027:SF20">
    <property type="entry name" value="REVERSE TRANSCRIPTASE-LIKE PROTEIN WITH RNA-DIRECTED DNA POLYMERASE DOMAIN"/>
    <property type="match status" value="1"/>
</dbReference>
<evidence type="ECO:0000313" key="2">
    <source>
        <dbReference type="Proteomes" id="UP000277204"/>
    </source>
</evidence>
<reference evidence="1 2" key="1">
    <citation type="submission" date="2018-11" db="EMBL/GenBank/DDBJ databases">
        <authorList>
            <consortium name="Pathogen Informatics"/>
        </authorList>
    </citation>
    <scope>NUCLEOTIDE SEQUENCE [LARGE SCALE GENOMIC DNA]</scope>
    <source>
        <strain evidence="1 2">Zambia</strain>
    </source>
</reference>